<evidence type="ECO:0000313" key="2">
    <source>
        <dbReference type="Proteomes" id="UP000654918"/>
    </source>
</evidence>
<dbReference type="EMBL" id="WIGO01000146">
    <property type="protein sequence ID" value="KAF6826914.1"/>
    <property type="molecule type" value="Genomic_DNA"/>
</dbReference>
<evidence type="ECO:0000313" key="1">
    <source>
        <dbReference type="EMBL" id="KAF6826914.1"/>
    </source>
</evidence>
<accession>A0A8H6K8C8</accession>
<dbReference type="AlphaFoldDB" id="A0A8H6K8C8"/>
<dbReference type="Proteomes" id="UP000654918">
    <property type="component" value="Unassembled WGS sequence"/>
</dbReference>
<dbReference type="Gene3D" id="1.10.510.10">
    <property type="entry name" value="Transferase(Phosphotransferase) domain 1"/>
    <property type="match status" value="1"/>
</dbReference>
<comment type="caution">
    <text evidence="1">The sequence shown here is derived from an EMBL/GenBank/DDBJ whole genome shotgun (WGS) entry which is preliminary data.</text>
</comment>
<dbReference type="SUPFAM" id="SSF56112">
    <property type="entry name" value="Protein kinase-like (PK-like)"/>
    <property type="match status" value="1"/>
</dbReference>
<evidence type="ECO:0008006" key="3">
    <source>
        <dbReference type="Google" id="ProtNLM"/>
    </source>
</evidence>
<keyword evidence="2" id="KW-1185">Reference proteome</keyword>
<reference evidence="1" key="1">
    <citation type="journal article" date="2020" name="Phytopathology">
        <title>Genome Sequence Resources of Colletotrichum truncatum, C. plurivorum, C. musicola, and C. sojae: Four Species Pathogenic to Soybean (Glycine max).</title>
        <authorList>
            <person name="Rogerio F."/>
            <person name="Boufleur T.R."/>
            <person name="Ciampi-Guillardi M."/>
            <person name="Sukno S.A."/>
            <person name="Thon M.R."/>
            <person name="Massola Junior N.S."/>
            <person name="Baroncelli R."/>
        </authorList>
    </citation>
    <scope>NUCLEOTIDE SEQUENCE</scope>
    <source>
        <strain evidence="1">LFN00145</strain>
    </source>
</reference>
<gene>
    <name evidence="1" type="ORF">CPLU01_09394</name>
</gene>
<organism evidence="1 2">
    <name type="scientific">Colletotrichum plurivorum</name>
    <dbReference type="NCBI Taxonomy" id="2175906"/>
    <lineage>
        <taxon>Eukaryota</taxon>
        <taxon>Fungi</taxon>
        <taxon>Dikarya</taxon>
        <taxon>Ascomycota</taxon>
        <taxon>Pezizomycotina</taxon>
        <taxon>Sordariomycetes</taxon>
        <taxon>Hypocreomycetidae</taxon>
        <taxon>Glomerellales</taxon>
        <taxon>Glomerellaceae</taxon>
        <taxon>Colletotrichum</taxon>
        <taxon>Colletotrichum orchidearum species complex</taxon>
    </lineage>
</organism>
<dbReference type="InterPro" id="IPR011009">
    <property type="entry name" value="Kinase-like_dom_sf"/>
</dbReference>
<protein>
    <recommendedName>
        <fullName evidence="3">Protein kinase domain-containing protein</fullName>
    </recommendedName>
</protein>
<name>A0A8H6K8C8_9PEZI</name>
<proteinExistence type="predicted"/>
<sequence length="302" mass="34124">MVVEILDGSAKGAACAEPMTAPTAFLKLYDWRFANQLRDDQGIGPWDRNAEAGYTKFVSSGGIESFLRRLSADESFREETEDEWDAGQNEAFLATQSLQMYHSETAAYAKLGDFQGKLAPHFLGAVVLQAAAPQGVHDRHQEHFQIRGVLLQYIQGFSLSKLDPHEPPSSWQDIVDQAVQIVRVLGDNDILNADVRPENFIVSLRSDNEKEYYQVFMIDFGQSRVRGEHEPLSEWGRAKWRQDDEGAVGLVMQHRYGSSGWRFITSLRYDILSSPREKRNRAFFGIKVIVSAATHKADQEPN</sequence>